<evidence type="ECO:0000256" key="5">
    <source>
        <dbReference type="PROSITE-ProRule" id="PRU00108"/>
    </source>
</evidence>
<evidence type="ECO:0000256" key="1">
    <source>
        <dbReference type="ARBA" id="ARBA00004123"/>
    </source>
</evidence>
<dbReference type="WBParaSite" id="SVE_1799000.1">
    <property type="protein sequence ID" value="SVE_1799000.1"/>
    <property type="gene ID" value="SVE_1799000"/>
</dbReference>
<dbReference type="Pfam" id="PF00046">
    <property type="entry name" value="Homeodomain"/>
    <property type="match status" value="1"/>
</dbReference>
<dbReference type="PANTHER" id="PTHR24324:SF5">
    <property type="entry name" value="HEMATOPOIETICALLY-EXPRESSED HOMEOBOX PROTEIN HHEX"/>
    <property type="match status" value="1"/>
</dbReference>
<evidence type="ECO:0000256" key="3">
    <source>
        <dbReference type="ARBA" id="ARBA00023155"/>
    </source>
</evidence>
<keyword evidence="3 5" id="KW-0371">Homeobox</keyword>
<keyword evidence="2 5" id="KW-0238">DNA-binding</keyword>
<dbReference type="PROSITE" id="PS00027">
    <property type="entry name" value="HOMEOBOX_1"/>
    <property type="match status" value="1"/>
</dbReference>
<protein>
    <submittedName>
        <fullName evidence="10">Hematopoietically-expressed homeobox protein HHEX (inferred by orthology to a human protein)</fullName>
    </submittedName>
</protein>
<dbReference type="STRING" id="75913.A0A0K0FZW0"/>
<evidence type="ECO:0000256" key="4">
    <source>
        <dbReference type="ARBA" id="ARBA00023242"/>
    </source>
</evidence>
<dbReference type="PRINTS" id="PR00024">
    <property type="entry name" value="HOMEOBOX"/>
</dbReference>
<keyword evidence="4 5" id="KW-0539">Nucleus</keyword>
<feature type="compositionally biased region" description="Basic and acidic residues" evidence="7">
    <location>
        <begin position="27"/>
        <end position="37"/>
    </location>
</feature>
<comment type="subcellular location">
    <subcellularLocation>
        <location evidence="1 5 6">Nucleus</location>
    </subcellularLocation>
</comment>
<accession>A0A0K0FZW0</accession>
<dbReference type="Proteomes" id="UP000035680">
    <property type="component" value="Unassembled WGS sequence"/>
</dbReference>
<evidence type="ECO:0000256" key="6">
    <source>
        <dbReference type="RuleBase" id="RU000682"/>
    </source>
</evidence>
<dbReference type="InterPro" id="IPR020479">
    <property type="entry name" value="HD_metazoa"/>
</dbReference>
<dbReference type="GO" id="GO:0005634">
    <property type="term" value="C:nucleus"/>
    <property type="evidence" value="ECO:0007669"/>
    <property type="project" value="UniProtKB-SubCell"/>
</dbReference>
<reference evidence="9" key="1">
    <citation type="submission" date="2014-07" db="EMBL/GenBank/DDBJ databases">
        <authorList>
            <person name="Martin A.A"/>
            <person name="De Silva N."/>
        </authorList>
    </citation>
    <scope>NUCLEOTIDE SEQUENCE</scope>
</reference>
<feature type="DNA-binding region" description="Homeobox" evidence="5">
    <location>
        <begin position="168"/>
        <end position="227"/>
    </location>
</feature>
<dbReference type="InterPro" id="IPR009057">
    <property type="entry name" value="Homeodomain-like_sf"/>
</dbReference>
<reference evidence="10" key="2">
    <citation type="submission" date="2015-08" db="UniProtKB">
        <authorList>
            <consortium name="WormBaseParasite"/>
        </authorList>
    </citation>
    <scope>IDENTIFICATION</scope>
</reference>
<evidence type="ECO:0000256" key="2">
    <source>
        <dbReference type="ARBA" id="ARBA00023125"/>
    </source>
</evidence>
<evidence type="ECO:0000313" key="10">
    <source>
        <dbReference type="WBParaSite" id="SVE_1799000.1"/>
    </source>
</evidence>
<dbReference type="GO" id="GO:0000978">
    <property type="term" value="F:RNA polymerase II cis-regulatory region sequence-specific DNA binding"/>
    <property type="evidence" value="ECO:0007669"/>
    <property type="project" value="TreeGrafter"/>
</dbReference>
<dbReference type="InterPro" id="IPR001356">
    <property type="entry name" value="HD"/>
</dbReference>
<dbReference type="PANTHER" id="PTHR24324">
    <property type="entry name" value="HOMEOBOX PROTEIN HHEX"/>
    <property type="match status" value="1"/>
</dbReference>
<dbReference type="Gene3D" id="1.10.10.60">
    <property type="entry name" value="Homeodomain-like"/>
    <property type="match status" value="1"/>
</dbReference>
<dbReference type="CDD" id="cd00086">
    <property type="entry name" value="homeodomain"/>
    <property type="match status" value="1"/>
</dbReference>
<dbReference type="InterPro" id="IPR051000">
    <property type="entry name" value="Homeobox_DNA-bind_prot"/>
</dbReference>
<dbReference type="InterPro" id="IPR017970">
    <property type="entry name" value="Homeobox_CS"/>
</dbReference>
<name>A0A0K0FZW0_STRVS</name>
<dbReference type="GO" id="GO:0000981">
    <property type="term" value="F:DNA-binding transcription factor activity, RNA polymerase II-specific"/>
    <property type="evidence" value="ECO:0007669"/>
    <property type="project" value="InterPro"/>
</dbReference>
<dbReference type="SMART" id="SM00389">
    <property type="entry name" value="HOX"/>
    <property type="match status" value="1"/>
</dbReference>
<evidence type="ECO:0000259" key="8">
    <source>
        <dbReference type="PROSITE" id="PS50071"/>
    </source>
</evidence>
<organism evidence="9 10">
    <name type="scientific">Strongyloides venezuelensis</name>
    <name type="common">Threadworm</name>
    <dbReference type="NCBI Taxonomy" id="75913"/>
    <lineage>
        <taxon>Eukaryota</taxon>
        <taxon>Metazoa</taxon>
        <taxon>Ecdysozoa</taxon>
        <taxon>Nematoda</taxon>
        <taxon>Chromadorea</taxon>
        <taxon>Rhabditida</taxon>
        <taxon>Tylenchina</taxon>
        <taxon>Panagrolaimomorpha</taxon>
        <taxon>Strongyloidoidea</taxon>
        <taxon>Strongyloididae</taxon>
        <taxon>Strongyloides</taxon>
    </lineage>
</organism>
<sequence length="265" mass="29822">MMASSTDKSFPIGFSICNLLNPSLKQDDVIQNPRDKVGNGNLKTESPDCSQQSTSSSTPESSFDPLQSMTAGLQLPLINNMSNNHPMLMLAAATANNNNQNPLLSMNGNNNNPYGGFPNPNWQNAVNYVTMAMQAHQQIGSGGLPMVNSWDPRFPWLNPFMNKSSQKRKGGQIRFTNEQTDALEHKFDNHKYLSPQERKKLAKSLSLSERQVKTWFQNRRAKWRRIRKDGEDDDELINGISTGRNMVKYDLDGHTGYHQNYGNSL</sequence>
<proteinExistence type="predicted"/>
<dbReference type="SUPFAM" id="SSF46689">
    <property type="entry name" value="Homeodomain-like"/>
    <property type="match status" value="1"/>
</dbReference>
<feature type="domain" description="Homeobox" evidence="8">
    <location>
        <begin position="166"/>
        <end position="226"/>
    </location>
</feature>
<feature type="compositionally biased region" description="Low complexity" evidence="7">
    <location>
        <begin position="47"/>
        <end position="62"/>
    </location>
</feature>
<keyword evidence="9" id="KW-1185">Reference proteome</keyword>
<dbReference type="GO" id="GO:0030154">
    <property type="term" value="P:cell differentiation"/>
    <property type="evidence" value="ECO:0007669"/>
    <property type="project" value="TreeGrafter"/>
</dbReference>
<dbReference type="PROSITE" id="PS50071">
    <property type="entry name" value="HOMEOBOX_2"/>
    <property type="match status" value="1"/>
</dbReference>
<evidence type="ECO:0000256" key="7">
    <source>
        <dbReference type="SAM" id="MobiDB-lite"/>
    </source>
</evidence>
<feature type="region of interest" description="Disordered" evidence="7">
    <location>
        <begin position="27"/>
        <end position="66"/>
    </location>
</feature>
<dbReference type="AlphaFoldDB" id="A0A0K0FZW0"/>
<dbReference type="FunFam" id="1.10.10.60:FF:000379">
    <property type="entry name" value="Hex homeobox"/>
    <property type="match status" value="1"/>
</dbReference>
<evidence type="ECO:0000313" key="9">
    <source>
        <dbReference type="Proteomes" id="UP000035680"/>
    </source>
</evidence>